<feature type="region of interest" description="Disordered" evidence="3">
    <location>
        <begin position="1"/>
        <end position="83"/>
    </location>
</feature>
<feature type="region of interest" description="Disordered" evidence="3">
    <location>
        <begin position="176"/>
        <end position="372"/>
    </location>
</feature>
<feature type="compositionally biased region" description="Basic and acidic residues" evidence="3">
    <location>
        <begin position="7"/>
        <end position="16"/>
    </location>
</feature>
<dbReference type="GeneID" id="31363793"/>
<gene>
    <name evidence="5" type="ORF">PPL_08313</name>
</gene>
<proteinExistence type="predicted"/>
<dbReference type="AlphaFoldDB" id="D3BHU8"/>
<dbReference type="Proteomes" id="UP000001396">
    <property type="component" value="Unassembled WGS sequence"/>
</dbReference>
<keyword evidence="2" id="KW-0862">Zinc</keyword>
<evidence type="ECO:0000256" key="2">
    <source>
        <dbReference type="ARBA" id="ARBA00022833"/>
    </source>
</evidence>
<dbReference type="GO" id="GO:0046872">
    <property type="term" value="F:metal ion binding"/>
    <property type="evidence" value="ECO:0007669"/>
    <property type="project" value="UniProtKB-KW"/>
</dbReference>
<feature type="domain" description="Mis18" evidence="4">
    <location>
        <begin position="396"/>
        <end position="502"/>
    </location>
</feature>
<organism evidence="5 6">
    <name type="scientific">Heterostelium pallidum (strain ATCC 26659 / Pp 5 / PN500)</name>
    <name type="common">Cellular slime mold</name>
    <name type="synonym">Polysphondylium pallidum</name>
    <dbReference type="NCBI Taxonomy" id="670386"/>
    <lineage>
        <taxon>Eukaryota</taxon>
        <taxon>Amoebozoa</taxon>
        <taxon>Evosea</taxon>
        <taxon>Eumycetozoa</taxon>
        <taxon>Dictyostelia</taxon>
        <taxon>Acytosteliales</taxon>
        <taxon>Acytosteliaceae</taxon>
        <taxon>Heterostelium</taxon>
    </lineage>
</organism>
<feature type="region of interest" description="Disordered" evidence="3">
    <location>
        <begin position="149"/>
        <end position="168"/>
    </location>
</feature>
<feature type="compositionally biased region" description="Low complexity" evidence="3">
    <location>
        <begin position="114"/>
        <end position="131"/>
    </location>
</feature>
<evidence type="ECO:0000256" key="3">
    <source>
        <dbReference type="SAM" id="MobiDB-lite"/>
    </source>
</evidence>
<dbReference type="RefSeq" id="XP_020430972.1">
    <property type="nucleotide sequence ID" value="XM_020579133.1"/>
</dbReference>
<feature type="compositionally biased region" description="Low complexity" evidence="3">
    <location>
        <begin position="205"/>
        <end position="240"/>
    </location>
</feature>
<feature type="compositionally biased region" description="Low complexity" evidence="3">
    <location>
        <begin position="17"/>
        <end position="38"/>
    </location>
</feature>
<evidence type="ECO:0000256" key="1">
    <source>
        <dbReference type="ARBA" id="ARBA00022723"/>
    </source>
</evidence>
<evidence type="ECO:0000259" key="4">
    <source>
        <dbReference type="PROSITE" id="PS51793"/>
    </source>
</evidence>
<dbReference type="InterPro" id="IPR004910">
    <property type="entry name" value="Yippee/Mis18/Cereblon"/>
</dbReference>
<dbReference type="Pfam" id="PF03226">
    <property type="entry name" value="Yippee-Mis18"/>
    <property type="match status" value="1"/>
</dbReference>
<feature type="region of interest" description="Disordered" evidence="3">
    <location>
        <begin position="114"/>
        <end position="140"/>
    </location>
</feature>
<feature type="compositionally biased region" description="Polar residues" evidence="3">
    <location>
        <begin position="285"/>
        <end position="294"/>
    </location>
</feature>
<name>D3BHU8_HETP5</name>
<keyword evidence="6" id="KW-1185">Reference proteome</keyword>
<keyword evidence="1" id="KW-0479">Metal-binding</keyword>
<evidence type="ECO:0000313" key="5">
    <source>
        <dbReference type="EMBL" id="EFA78848.1"/>
    </source>
</evidence>
<dbReference type="InParanoid" id="D3BHU8"/>
<feature type="compositionally biased region" description="Low complexity" evidence="3">
    <location>
        <begin position="302"/>
        <end position="322"/>
    </location>
</feature>
<protein>
    <recommendedName>
        <fullName evidence="4">Mis18 domain-containing protein</fullName>
    </recommendedName>
</protein>
<feature type="compositionally biased region" description="Low complexity" evidence="3">
    <location>
        <begin position="48"/>
        <end position="83"/>
    </location>
</feature>
<accession>D3BHU8</accession>
<feature type="compositionally biased region" description="Low complexity" evidence="3">
    <location>
        <begin position="352"/>
        <end position="364"/>
    </location>
</feature>
<comment type="caution">
    <text evidence="5">The sequence shown here is derived from an EMBL/GenBank/DDBJ whole genome shotgun (WGS) entry which is preliminary data.</text>
</comment>
<sequence length="594" mass="64055">MESNNDESIKLAKDSSSDSSSTSTPTVTLSPSSMSSTSFVLASTTSFSVGSLSPSSTNSSKSTITTTTTTINNSDDNSSGSSVTVDKFKVNDDNELIIDIGPQAVFSLLKEQLSPMPLSPRSPRISPTLSSASHRSPPKKHNLLSLHQLEQQQQQQQNQHHHTTPEKETCSLLFKEPLPHSPRRSSSPRRSNSPLPPSEIPFIGLSPLKPSSSPSSSTSTANTTPTKSLLTPSTKLLTPTHNRKTPSKFGQQDSDEDTDTTVSVGTPMSSTSSISTPTSDFKSGVFSTPCSANSPFKLPNGSARSTSSHRSYPSTPTSSSKQQQHHHHQQRLNVMGSGNTTPIMPTPIRKQATTPPTSASRATPNNLSTKKRRQQAAAAAIAQNNTLNLQDYFNSILVFCCVGCNIVVGDSTMLVSETTDEQEQFMINQKCYLMTRVAHSIVESDASETEEQEQQEAAAAADHTILSCPICSNEIGYKLNAITENEQSYYILNSDSISYYQLGAGRESNNSQHSNSIPPLPVENTYISNLHGSISFLSDRVSNLEGSIKELLDIFSDVMDEKESLISSVIGNQSMYTSTASSTSAKKQKLDGDN</sequence>
<reference evidence="5 6" key="1">
    <citation type="journal article" date="2011" name="Genome Res.">
        <title>Phylogeny-wide analysis of social amoeba genomes highlights ancient origins for complex intercellular communication.</title>
        <authorList>
            <person name="Heidel A.J."/>
            <person name="Lawal H.M."/>
            <person name="Felder M."/>
            <person name="Schilde C."/>
            <person name="Helps N.R."/>
            <person name="Tunggal B."/>
            <person name="Rivero F."/>
            <person name="John U."/>
            <person name="Schleicher M."/>
            <person name="Eichinger L."/>
            <person name="Platzer M."/>
            <person name="Noegel A.A."/>
            <person name="Schaap P."/>
            <person name="Gloeckner G."/>
        </authorList>
    </citation>
    <scope>NUCLEOTIDE SEQUENCE [LARGE SCALE GENOMIC DNA]</scope>
    <source>
        <strain evidence="6">ATCC 26659 / Pp 5 / PN500</strain>
    </source>
</reference>
<evidence type="ECO:0000313" key="6">
    <source>
        <dbReference type="Proteomes" id="UP000001396"/>
    </source>
</evidence>
<feature type="compositionally biased region" description="Low complexity" evidence="3">
    <location>
        <begin position="149"/>
        <end position="158"/>
    </location>
</feature>
<dbReference type="PROSITE" id="PS51793">
    <property type="entry name" value="MIS18"/>
    <property type="match status" value="1"/>
</dbReference>
<feature type="compositionally biased region" description="Low complexity" evidence="3">
    <location>
        <begin position="260"/>
        <end position="279"/>
    </location>
</feature>
<dbReference type="InterPro" id="IPR034752">
    <property type="entry name" value="Mis18"/>
</dbReference>
<dbReference type="EMBL" id="ADBJ01000037">
    <property type="protein sequence ID" value="EFA78848.1"/>
    <property type="molecule type" value="Genomic_DNA"/>
</dbReference>